<proteinExistence type="predicted"/>
<keyword evidence="1" id="KW-0732">Signal</keyword>
<organism evidence="2 4">
    <name type="scientific">Rhizobium leguminosarum</name>
    <dbReference type="NCBI Taxonomy" id="384"/>
    <lineage>
        <taxon>Bacteria</taxon>
        <taxon>Pseudomonadati</taxon>
        <taxon>Pseudomonadota</taxon>
        <taxon>Alphaproteobacteria</taxon>
        <taxon>Hyphomicrobiales</taxon>
        <taxon>Rhizobiaceae</taxon>
        <taxon>Rhizobium/Agrobacterium group</taxon>
        <taxon>Rhizobium</taxon>
    </lineage>
</organism>
<gene>
    <name evidence="2" type="ORF">BA011_36095</name>
    <name evidence="3" type="ORF">BMW22_36010</name>
</gene>
<name>A0A1B1CP37_RHILE</name>
<protein>
    <recommendedName>
        <fullName evidence="6">Nuclease</fullName>
    </recommendedName>
</protein>
<sequence>MRQLTTNLVLAGILLATLFSVISATTVDAKTRPAAVRHIEINSYSVHATYCENSACEPVSLSIASGDGFIMYRWGDHREKVRLANIDAPSVSAKCVREQQSAQLAIERLARVLNGATFTMARLHADPSGTIAVVSVDRHDVGHILSREHVVWPWEPRHRSWC</sequence>
<dbReference type="AlphaFoldDB" id="A0A1B1CP37"/>
<geneLocation type="plasmid" evidence="2 4">
    <name>unnamed4</name>
</geneLocation>
<dbReference type="EMBL" id="CP016292">
    <property type="protein sequence ID" value="ANP91533.1"/>
    <property type="molecule type" value="Genomic_DNA"/>
</dbReference>
<dbReference type="SUPFAM" id="SSF50199">
    <property type="entry name" value="Staphylococcal nuclease"/>
    <property type="match status" value="1"/>
</dbReference>
<dbReference type="Gene3D" id="2.40.50.90">
    <property type="match status" value="1"/>
</dbReference>
<reference evidence="2 4" key="1">
    <citation type="submission" date="2016-06" db="EMBL/GenBank/DDBJ databases">
        <title>Microsymbionts genomes from the relict species Vavilovia formosa.</title>
        <authorList>
            <person name="Chirak E."/>
            <person name="Kimeklis A."/>
            <person name="Andronov E."/>
        </authorList>
    </citation>
    <scope>NUCLEOTIDE SEQUENCE [LARGE SCALE GENOMIC DNA]</scope>
    <source>
        <strain evidence="2 4">Vaf10</strain>
        <plasmid evidence="4">Plasmid unnamed4</plasmid>
        <plasmid evidence="2">unnamed4</plasmid>
    </source>
</reference>
<evidence type="ECO:0000313" key="2">
    <source>
        <dbReference type="EMBL" id="ANP91533.1"/>
    </source>
</evidence>
<feature type="chain" id="PRO_5010464692" description="Nuclease" evidence="1">
    <location>
        <begin position="30"/>
        <end position="162"/>
    </location>
</feature>
<evidence type="ECO:0000256" key="1">
    <source>
        <dbReference type="SAM" id="SignalP"/>
    </source>
</evidence>
<evidence type="ECO:0000313" key="3">
    <source>
        <dbReference type="EMBL" id="API56814.1"/>
    </source>
</evidence>
<dbReference type="InterPro" id="IPR035437">
    <property type="entry name" value="SNase_OB-fold_sf"/>
</dbReference>
<dbReference type="Proteomes" id="UP000183050">
    <property type="component" value="Plasmid unnamed3"/>
</dbReference>
<accession>A0A1B1CP37</accession>
<keyword evidence="2" id="KW-0614">Plasmid</keyword>
<dbReference type="Proteomes" id="UP000092691">
    <property type="component" value="Plasmid unnamed4"/>
</dbReference>
<evidence type="ECO:0000313" key="4">
    <source>
        <dbReference type="Proteomes" id="UP000092691"/>
    </source>
</evidence>
<reference evidence="3 5" key="2">
    <citation type="submission" date="2016-11" db="EMBL/GenBank/DDBJ databases">
        <title>Rhizobium leguminosarum bv. viciae strain Vaf12 isolated from Vavilovia formosa root nodules from Russia, Dagestan.</title>
        <authorList>
            <person name="Kimeklis A."/>
        </authorList>
    </citation>
    <scope>NUCLEOTIDE SEQUENCE [LARGE SCALE GENOMIC DNA]</scope>
    <source>
        <strain evidence="3 5">Vaf-108</strain>
        <plasmid evidence="5">Plasmid unnamed3 sequence</plasmid>
        <plasmid evidence="3">unnamed3</plasmid>
    </source>
</reference>
<geneLocation type="plasmid" evidence="5">
    <name>unnamed3 sequence</name>
</geneLocation>
<dbReference type="RefSeq" id="WP_064697746.1">
    <property type="nucleotide sequence ID" value="NZ_CP016292.1"/>
</dbReference>
<dbReference type="OrthoDB" id="7469880at2"/>
<geneLocation type="plasmid" evidence="3">
    <name>unnamed3</name>
</geneLocation>
<evidence type="ECO:0008006" key="6">
    <source>
        <dbReference type="Google" id="ProtNLM"/>
    </source>
</evidence>
<feature type="signal peptide" evidence="1">
    <location>
        <begin position="1"/>
        <end position="29"/>
    </location>
</feature>
<dbReference type="EMBL" id="CP018231">
    <property type="protein sequence ID" value="API56814.1"/>
    <property type="molecule type" value="Genomic_DNA"/>
</dbReference>
<evidence type="ECO:0000313" key="5">
    <source>
        <dbReference type="Proteomes" id="UP000183050"/>
    </source>
</evidence>